<evidence type="ECO:0000313" key="5">
    <source>
        <dbReference type="Proteomes" id="UP001486888"/>
    </source>
</evidence>
<dbReference type="InterPro" id="IPR026004">
    <property type="entry name" value="Septum_form"/>
</dbReference>
<keyword evidence="5" id="KW-1185">Reference proteome</keyword>
<name>A0AAU6WBU8_9MICC</name>
<dbReference type="EMBL" id="CP125942">
    <property type="protein sequence ID" value="XAO45154.1"/>
    <property type="molecule type" value="Genomic_DNA"/>
</dbReference>
<evidence type="ECO:0000313" key="4">
    <source>
        <dbReference type="EMBL" id="XAO45154.1"/>
    </source>
</evidence>
<protein>
    <submittedName>
        <fullName evidence="4">Septum formation family protein</fullName>
    </submittedName>
</protein>
<feature type="transmembrane region" description="Helical" evidence="2">
    <location>
        <begin position="30"/>
        <end position="52"/>
    </location>
</feature>
<evidence type="ECO:0000256" key="1">
    <source>
        <dbReference type="SAM" id="MobiDB-lite"/>
    </source>
</evidence>
<dbReference type="Proteomes" id="UP001486888">
    <property type="component" value="Chromosome"/>
</dbReference>
<dbReference type="RefSeq" id="WP_345470444.1">
    <property type="nucleotide sequence ID" value="NZ_CP125942.1"/>
</dbReference>
<organism evidence="4 5">
    <name type="scientific">Glutamicibacter ectropisis</name>
    <dbReference type="NCBI Taxonomy" id="3046593"/>
    <lineage>
        <taxon>Bacteria</taxon>
        <taxon>Bacillati</taxon>
        <taxon>Actinomycetota</taxon>
        <taxon>Actinomycetes</taxon>
        <taxon>Micrococcales</taxon>
        <taxon>Micrococcaceae</taxon>
        <taxon>Glutamicibacter</taxon>
    </lineage>
</organism>
<evidence type="ECO:0000259" key="3">
    <source>
        <dbReference type="Pfam" id="PF13845"/>
    </source>
</evidence>
<gene>
    <name evidence="4" type="ORF">QMQ05_12450</name>
</gene>
<keyword evidence="2" id="KW-0812">Transmembrane</keyword>
<evidence type="ECO:0000256" key="2">
    <source>
        <dbReference type="SAM" id="Phobius"/>
    </source>
</evidence>
<keyword evidence="2" id="KW-0472">Membrane</keyword>
<feature type="domain" description="Septum formation-related" evidence="3">
    <location>
        <begin position="83"/>
        <end position="174"/>
    </location>
</feature>
<feature type="region of interest" description="Disordered" evidence="1">
    <location>
        <begin position="186"/>
        <end position="222"/>
    </location>
</feature>
<keyword evidence="2" id="KW-1133">Transmembrane helix</keyword>
<dbReference type="Pfam" id="PF13845">
    <property type="entry name" value="Septum_form"/>
    <property type="match status" value="1"/>
</dbReference>
<proteinExistence type="predicted"/>
<feature type="region of interest" description="Disordered" evidence="1">
    <location>
        <begin position="1"/>
        <end position="24"/>
    </location>
</feature>
<feature type="compositionally biased region" description="Basic and acidic residues" evidence="1">
    <location>
        <begin position="200"/>
        <end position="222"/>
    </location>
</feature>
<dbReference type="AlphaFoldDB" id="A0AAU6WBU8"/>
<reference evidence="4 5" key="1">
    <citation type="submission" date="2023-05" db="EMBL/GenBank/DDBJ databases">
        <title>Glutamicibacter sp. B1, complete genome.</title>
        <authorList>
            <person name="Long Y.H."/>
            <person name="Fang T."/>
            <person name="Li X.Y."/>
        </authorList>
    </citation>
    <scope>NUCLEOTIDE SEQUENCE [LARGE SCALE GENOMIC DNA]</scope>
    <source>
        <strain evidence="4 5">B1</strain>
    </source>
</reference>
<accession>A0AAU6WBU8</accession>
<dbReference type="KEGG" id="gey:QMQ05_12450"/>
<sequence length="222" mass="23692">MVEENLPEPQAALPPLQPEPEKPKRRGGQWALLIIAVLALAAAVVFVVLRIIDPPASPVANNVERNENPGLDGIIATEMPPAQLQLGDCLRGFTSPLDTQTVVTCDSAHNAQMIGSFEVSGTNYPGATELLNQSEDLCKSVSLDPSAGLDSTWTYHFSRPSESTWGQGDRAVSCFLSLSEGNVRTSLLPANASDDATNDDATKSKDETSDEESPKAEETNES</sequence>